<name>Q6YTM2_ORYSJ</name>
<dbReference type="EMBL" id="AP006052">
    <property type="protein sequence ID" value="BAC84686.1"/>
    <property type="molecule type" value="Genomic_DNA"/>
</dbReference>
<reference evidence="4" key="1">
    <citation type="journal article" date="2005" name="Nature">
        <title>The map-based sequence of the rice genome.</title>
        <authorList>
            <consortium name="International rice genome sequencing project (IRGSP)"/>
            <person name="Matsumoto T."/>
            <person name="Wu J."/>
            <person name="Kanamori H."/>
            <person name="Katayose Y."/>
            <person name="Fujisawa M."/>
            <person name="Namiki N."/>
            <person name="Mizuno H."/>
            <person name="Yamamoto K."/>
            <person name="Antonio B.A."/>
            <person name="Baba T."/>
            <person name="Sakata K."/>
            <person name="Nagamura Y."/>
            <person name="Aoki H."/>
            <person name="Arikawa K."/>
            <person name="Arita K."/>
            <person name="Bito T."/>
            <person name="Chiden Y."/>
            <person name="Fujitsuka N."/>
            <person name="Fukunaka R."/>
            <person name="Hamada M."/>
            <person name="Harada C."/>
            <person name="Hayashi A."/>
            <person name="Hijishita S."/>
            <person name="Honda M."/>
            <person name="Hosokawa S."/>
            <person name="Ichikawa Y."/>
            <person name="Idonuma A."/>
            <person name="Iijima M."/>
            <person name="Ikeda M."/>
            <person name="Ikeno M."/>
            <person name="Ito K."/>
            <person name="Ito S."/>
            <person name="Ito T."/>
            <person name="Ito Y."/>
            <person name="Ito Y."/>
            <person name="Iwabuchi A."/>
            <person name="Kamiya K."/>
            <person name="Karasawa W."/>
            <person name="Kurita K."/>
            <person name="Katagiri S."/>
            <person name="Kikuta A."/>
            <person name="Kobayashi H."/>
            <person name="Kobayashi N."/>
            <person name="Machita K."/>
            <person name="Maehara T."/>
            <person name="Masukawa M."/>
            <person name="Mizubayashi T."/>
            <person name="Mukai Y."/>
            <person name="Nagasaki H."/>
            <person name="Nagata Y."/>
            <person name="Naito S."/>
            <person name="Nakashima M."/>
            <person name="Nakama Y."/>
            <person name="Nakamichi Y."/>
            <person name="Nakamura M."/>
            <person name="Meguro A."/>
            <person name="Negishi M."/>
            <person name="Ohta I."/>
            <person name="Ohta T."/>
            <person name="Okamoto M."/>
            <person name="Ono N."/>
            <person name="Saji S."/>
            <person name="Sakaguchi M."/>
            <person name="Sakai K."/>
            <person name="Shibata M."/>
            <person name="Shimokawa T."/>
            <person name="Song J."/>
            <person name="Takazaki Y."/>
            <person name="Terasawa K."/>
            <person name="Tsugane M."/>
            <person name="Tsuji K."/>
            <person name="Ueda S."/>
            <person name="Waki K."/>
            <person name="Yamagata H."/>
            <person name="Yamamoto M."/>
            <person name="Yamamoto S."/>
            <person name="Yamane H."/>
            <person name="Yoshiki S."/>
            <person name="Yoshihara R."/>
            <person name="Yukawa K."/>
            <person name="Zhong H."/>
            <person name="Yano M."/>
            <person name="Yuan Q."/>
            <person name="Ouyang S."/>
            <person name="Liu J."/>
            <person name="Jones K.M."/>
            <person name="Gansberger K."/>
            <person name="Moffat K."/>
            <person name="Hill J."/>
            <person name="Bera J."/>
            <person name="Fadrosh D."/>
            <person name="Jin S."/>
            <person name="Johri S."/>
            <person name="Kim M."/>
            <person name="Overton L."/>
            <person name="Reardon M."/>
            <person name="Tsitrin T."/>
            <person name="Vuong H."/>
            <person name="Weaver B."/>
            <person name="Ciecko A."/>
            <person name="Tallon L."/>
            <person name="Jackson J."/>
            <person name="Pai G."/>
            <person name="Aken S.V."/>
            <person name="Utterback T."/>
            <person name="Reidmuller S."/>
            <person name="Feldblyum T."/>
            <person name="Hsiao J."/>
            <person name="Zismann V."/>
            <person name="Iobst S."/>
            <person name="de Vazeille A.R."/>
            <person name="Buell C.R."/>
            <person name="Ying K."/>
            <person name="Li Y."/>
            <person name="Lu T."/>
            <person name="Huang Y."/>
            <person name="Zhao Q."/>
            <person name="Feng Q."/>
            <person name="Zhang L."/>
            <person name="Zhu J."/>
            <person name="Weng Q."/>
            <person name="Mu J."/>
            <person name="Lu Y."/>
            <person name="Fan D."/>
            <person name="Liu Y."/>
            <person name="Guan J."/>
            <person name="Zhang Y."/>
            <person name="Yu S."/>
            <person name="Liu X."/>
            <person name="Zhang Y."/>
            <person name="Hong G."/>
            <person name="Han B."/>
            <person name="Choisne N."/>
            <person name="Demange N."/>
            <person name="Orjeda G."/>
            <person name="Samain S."/>
            <person name="Cattolico L."/>
            <person name="Pelletier E."/>
            <person name="Couloux A."/>
            <person name="Segurens B."/>
            <person name="Wincker P."/>
            <person name="D'Hont A."/>
            <person name="Scarpelli C."/>
            <person name="Weissenbach J."/>
            <person name="Salanoubat M."/>
            <person name="Quetier F."/>
            <person name="Yu Y."/>
            <person name="Kim H.R."/>
            <person name="Rambo T."/>
            <person name="Currie J."/>
            <person name="Collura K."/>
            <person name="Luo M."/>
            <person name="Yang T."/>
            <person name="Ammiraju J.S.S."/>
            <person name="Engler F."/>
            <person name="Soderlund C."/>
            <person name="Wing R.A."/>
            <person name="Palmer L.E."/>
            <person name="de la Bastide M."/>
            <person name="Spiegel L."/>
            <person name="Nascimento L."/>
            <person name="Zutavern T."/>
            <person name="O'Shaughnessy A."/>
            <person name="Dike S."/>
            <person name="Dedhia N."/>
            <person name="Preston R."/>
            <person name="Balija V."/>
            <person name="McCombie W.R."/>
            <person name="Chow T."/>
            <person name="Chen H."/>
            <person name="Chung M."/>
            <person name="Chen C."/>
            <person name="Shaw J."/>
            <person name="Wu H."/>
            <person name="Hsiao K."/>
            <person name="Chao Y."/>
            <person name="Chu M."/>
            <person name="Cheng C."/>
            <person name="Hour A."/>
            <person name="Lee P."/>
            <person name="Lin S."/>
            <person name="Lin Y."/>
            <person name="Liou J."/>
            <person name="Liu S."/>
            <person name="Hsing Y."/>
            <person name="Raghuvanshi S."/>
            <person name="Mohanty A."/>
            <person name="Bharti A.K."/>
            <person name="Gaur A."/>
            <person name="Gupta V."/>
            <person name="Kumar D."/>
            <person name="Ravi V."/>
            <person name="Vij S."/>
            <person name="Kapur A."/>
            <person name="Khurana P."/>
            <person name="Khurana P."/>
            <person name="Khurana J.P."/>
            <person name="Tyagi A.K."/>
            <person name="Gaikwad K."/>
            <person name="Singh A."/>
            <person name="Dalal V."/>
            <person name="Srivastava S."/>
            <person name="Dixit A."/>
            <person name="Pal A.K."/>
            <person name="Ghazi I.A."/>
            <person name="Yadav M."/>
            <person name="Pandit A."/>
            <person name="Bhargava A."/>
            <person name="Sureshbabu K."/>
            <person name="Batra K."/>
            <person name="Sharma T.R."/>
            <person name="Mohapatra T."/>
            <person name="Singh N.K."/>
            <person name="Messing J."/>
            <person name="Nelson A.B."/>
            <person name="Fuks G."/>
            <person name="Kavchok S."/>
            <person name="Keizer G."/>
            <person name="Linton E."/>
            <person name="Llaca V."/>
            <person name="Song R."/>
            <person name="Tanyolac B."/>
            <person name="Young S."/>
            <person name="Ho-Il K."/>
            <person name="Hahn J.H."/>
            <person name="Sangsakoo G."/>
            <person name="Vanavichit A."/>
            <person name="de Mattos Luiz.A.T."/>
            <person name="Zimmer P.D."/>
            <person name="Malone G."/>
            <person name="Dellagostin O."/>
            <person name="de Oliveira A.C."/>
            <person name="Bevan M."/>
            <person name="Bancroft I."/>
            <person name="Minx P."/>
            <person name="Cordum H."/>
            <person name="Wilson R."/>
            <person name="Cheng Z."/>
            <person name="Jin W."/>
            <person name="Jiang J."/>
            <person name="Leong S.A."/>
            <person name="Iwama H."/>
            <person name="Gojobori T."/>
            <person name="Itoh T."/>
            <person name="Niimura Y."/>
            <person name="Fujii Y."/>
            <person name="Habara T."/>
            <person name="Sakai H."/>
            <person name="Sato Y."/>
            <person name="Wilson G."/>
            <person name="Kumar K."/>
            <person name="McCouch S."/>
            <person name="Juretic N."/>
            <person name="Hoen D."/>
            <person name="Wright S."/>
            <person name="Bruskiewich R."/>
            <person name="Bureau T."/>
            <person name="Miyao A."/>
            <person name="Hirochika H."/>
            <person name="Nishikawa T."/>
            <person name="Kadowaki K."/>
            <person name="Sugiura M."/>
            <person name="Burr B."/>
            <person name="Sasaki T."/>
        </authorList>
    </citation>
    <scope>NUCLEOTIDE SEQUENCE [LARGE SCALE GENOMIC DNA]</scope>
    <source>
        <strain evidence="4">cv. Nipponbare</strain>
    </source>
</reference>
<evidence type="ECO:0000313" key="4">
    <source>
        <dbReference type="Proteomes" id="UP000000763"/>
    </source>
</evidence>
<organism evidence="3 4">
    <name type="scientific">Oryza sativa subsp. japonica</name>
    <name type="common">Rice</name>
    <dbReference type="NCBI Taxonomy" id="39947"/>
    <lineage>
        <taxon>Eukaryota</taxon>
        <taxon>Viridiplantae</taxon>
        <taxon>Streptophyta</taxon>
        <taxon>Embryophyta</taxon>
        <taxon>Tracheophyta</taxon>
        <taxon>Spermatophyta</taxon>
        <taxon>Magnoliopsida</taxon>
        <taxon>Liliopsida</taxon>
        <taxon>Poales</taxon>
        <taxon>Poaceae</taxon>
        <taxon>BOP clade</taxon>
        <taxon>Oryzoideae</taxon>
        <taxon>Oryzeae</taxon>
        <taxon>Oryzinae</taxon>
        <taxon>Oryza</taxon>
        <taxon>Oryza sativa</taxon>
    </lineage>
</organism>
<reference evidence="4" key="2">
    <citation type="journal article" date="2008" name="Nucleic Acids Res.">
        <title>The rice annotation project database (RAP-DB): 2008 update.</title>
        <authorList>
            <consortium name="The rice annotation project (RAP)"/>
        </authorList>
    </citation>
    <scope>GENOME REANNOTATION</scope>
    <source>
        <strain evidence="4">cv. Nipponbare</strain>
    </source>
</reference>
<evidence type="ECO:0000313" key="3">
    <source>
        <dbReference type="EMBL" id="BAC84686.1"/>
    </source>
</evidence>
<dbReference type="InterPro" id="IPR008552">
    <property type="entry name" value="DUF834"/>
</dbReference>
<dbReference type="Pfam" id="PF05754">
    <property type="entry name" value="DUF834"/>
    <property type="match status" value="1"/>
</dbReference>
<sequence>MRTNGGAARLDDGGGVPAACDDGEGATEVLLHRANPAAATDSDDGDASGGAARLESRRRLRRLELRGDGATSNGGTRDLGQTEEDD</sequence>
<accession>Q6YTM2</accession>
<evidence type="ECO:0000259" key="2">
    <source>
        <dbReference type="Pfam" id="PF05754"/>
    </source>
</evidence>
<feature type="domain" description="DUF834" evidence="2">
    <location>
        <begin position="4"/>
        <end position="50"/>
    </location>
</feature>
<gene>
    <name evidence="3" type="primary">OSJNBa0067K15.30</name>
</gene>
<dbReference type="Proteomes" id="UP000000763">
    <property type="component" value="Chromosome 7"/>
</dbReference>
<feature type="region of interest" description="Disordered" evidence="1">
    <location>
        <begin position="1"/>
        <end position="86"/>
    </location>
</feature>
<dbReference type="AlphaFoldDB" id="Q6YTM2"/>
<feature type="compositionally biased region" description="Basic and acidic residues" evidence="1">
    <location>
        <begin position="54"/>
        <end position="67"/>
    </location>
</feature>
<protein>
    <recommendedName>
        <fullName evidence="2">DUF834 domain-containing protein</fullName>
    </recommendedName>
</protein>
<evidence type="ECO:0000256" key="1">
    <source>
        <dbReference type="SAM" id="MobiDB-lite"/>
    </source>
</evidence>
<proteinExistence type="predicted"/>